<organism evidence="11 12">
    <name type="scientific">Acorus calamus</name>
    <name type="common">Sweet flag</name>
    <dbReference type="NCBI Taxonomy" id="4465"/>
    <lineage>
        <taxon>Eukaryota</taxon>
        <taxon>Viridiplantae</taxon>
        <taxon>Streptophyta</taxon>
        <taxon>Embryophyta</taxon>
        <taxon>Tracheophyta</taxon>
        <taxon>Spermatophyta</taxon>
        <taxon>Magnoliopsida</taxon>
        <taxon>Liliopsida</taxon>
        <taxon>Acoraceae</taxon>
        <taxon>Acorus</taxon>
    </lineage>
</organism>
<feature type="region of interest" description="Disordered" evidence="9">
    <location>
        <begin position="149"/>
        <end position="170"/>
    </location>
</feature>
<evidence type="ECO:0000259" key="10">
    <source>
        <dbReference type="PROSITE" id="PS50071"/>
    </source>
</evidence>
<dbReference type="Proteomes" id="UP001180020">
    <property type="component" value="Unassembled WGS sequence"/>
</dbReference>
<evidence type="ECO:0000313" key="11">
    <source>
        <dbReference type="EMBL" id="KAK1299564.1"/>
    </source>
</evidence>
<comment type="caution">
    <text evidence="11">The sequence shown here is derived from an EMBL/GenBank/DDBJ whole genome shotgun (WGS) entry which is preliminary data.</text>
</comment>
<keyword evidence="6" id="KW-0804">Transcription</keyword>
<dbReference type="EMBL" id="JAUJYO010000013">
    <property type="protein sequence ID" value="KAK1299564.1"/>
    <property type="molecule type" value="Genomic_DNA"/>
</dbReference>
<dbReference type="Pfam" id="PF07526">
    <property type="entry name" value="POX"/>
    <property type="match status" value="1"/>
</dbReference>
<keyword evidence="7 8" id="KW-0539">Nucleus</keyword>
<feature type="domain" description="Homeobox" evidence="10">
    <location>
        <begin position="301"/>
        <end position="364"/>
    </location>
</feature>
<keyword evidence="3" id="KW-0805">Transcription regulation</keyword>
<keyword evidence="4 8" id="KW-0238">DNA-binding</keyword>
<evidence type="ECO:0000256" key="3">
    <source>
        <dbReference type="ARBA" id="ARBA00023015"/>
    </source>
</evidence>
<dbReference type="GO" id="GO:0005634">
    <property type="term" value="C:nucleus"/>
    <property type="evidence" value="ECO:0007669"/>
    <property type="project" value="UniProtKB-SubCell"/>
</dbReference>
<dbReference type="PROSITE" id="PS50071">
    <property type="entry name" value="HOMEOBOX_2"/>
    <property type="match status" value="1"/>
</dbReference>
<feature type="compositionally biased region" description="Basic and acidic residues" evidence="9">
    <location>
        <begin position="149"/>
        <end position="161"/>
    </location>
</feature>
<dbReference type="InterPro" id="IPR050224">
    <property type="entry name" value="TALE_homeobox"/>
</dbReference>
<dbReference type="InterPro" id="IPR008422">
    <property type="entry name" value="KN_HD"/>
</dbReference>
<evidence type="ECO:0000256" key="5">
    <source>
        <dbReference type="ARBA" id="ARBA00023155"/>
    </source>
</evidence>
<reference evidence="11" key="1">
    <citation type="journal article" date="2023" name="Nat. Commun.">
        <title>Diploid and tetraploid genomes of Acorus and the evolution of monocots.</title>
        <authorList>
            <person name="Ma L."/>
            <person name="Liu K.W."/>
            <person name="Li Z."/>
            <person name="Hsiao Y.Y."/>
            <person name="Qi Y."/>
            <person name="Fu T."/>
            <person name="Tang G.D."/>
            <person name="Zhang D."/>
            <person name="Sun W.H."/>
            <person name="Liu D.K."/>
            <person name="Li Y."/>
            <person name="Chen G.Z."/>
            <person name="Liu X.D."/>
            <person name="Liao X.Y."/>
            <person name="Jiang Y.T."/>
            <person name="Yu X."/>
            <person name="Hao Y."/>
            <person name="Huang J."/>
            <person name="Zhao X.W."/>
            <person name="Ke S."/>
            <person name="Chen Y.Y."/>
            <person name="Wu W.L."/>
            <person name="Hsu J.L."/>
            <person name="Lin Y.F."/>
            <person name="Huang M.D."/>
            <person name="Li C.Y."/>
            <person name="Huang L."/>
            <person name="Wang Z.W."/>
            <person name="Zhao X."/>
            <person name="Zhong W.Y."/>
            <person name="Peng D.H."/>
            <person name="Ahmad S."/>
            <person name="Lan S."/>
            <person name="Zhang J.S."/>
            <person name="Tsai W.C."/>
            <person name="Van de Peer Y."/>
            <person name="Liu Z.J."/>
        </authorList>
    </citation>
    <scope>NUCLEOTIDE SEQUENCE</scope>
    <source>
        <strain evidence="11">CP</strain>
    </source>
</reference>
<dbReference type="SUPFAM" id="SSF46689">
    <property type="entry name" value="Homeodomain-like"/>
    <property type="match status" value="1"/>
</dbReference>
<reference evidence="11" key="2">
    <citation type="submission" date="2023-06" db="EMBL/GenBank/DDBJ databases">
        <authorList>
            <person name="Ma L."/>
            <person name="Liu K.-W."/>
            <person name="Li Z."/>
            <person name="Hsiao Y.-Y."/>
            <person name="Qi Y."/>
            <person name="Fu T."/>
            <person name="Tang G."/>
            <person name="Zhang D."/>
            <person name="Sun W.-H."/>
            <person name="Liu D.-K."/>
            <person name="Li Y."/>
            <person name="Chen G.-Z."/>
            <person name="Liu X.-D."/>
            <person name="Liao X.-Y."/>
            <person name="Jiang Y.-T."/>
            <person name="Yu X."/>
            <person name="Hao Y."/>
            <person name="Huang J."/>
            <person name="Zhao X.-W."/>
            <person name="Ke S."/>
            <person name="Chen Y.-Y."/>
            <person name="Wu W.-L."/>
            <person name="Hsu J.-L."/>
            <person name="Lin Y.-F."/>
            <person name="Huang M.-D."/>
            <person name="Li C.-Y."/>
            <person name="Huang L."/>
            <person name="Wang Z.-W."/>
            <person name="Zhao X."/>
            <person name="Zhong W.-Y."/>
            <person name="Peng D.-H."/>
            <person name="Ahmad S."/>
            <person name="Lan S."/>
            <person name="Zhang J.-S."/>
            <person name="Tsai W.-C."/>
            <person name="Van De Peer Y."/>
            <person name="Liu Z.-J."/>
        </authorList>
    </citation>
    <scope>NUCLEOTIDE SEQUENCE</scope>
    <source>
        <strain evidence="11">CP</strain>
        <tissue evidence="11">Leaves</tissue>
    </source>
</reference>
<dbReference type="GO" id="GO:0006355">
    <property type="term" value="P:regulation of DNA-templated transcription"/>
    <property type="evidence" value="ECO:0007669"/>
    <property type="project" value="InterPro"/>
</dbReference>
<dbReference type="InterPro" id="IPR006563">
    <property type="entry name" value="POX_dom"/>
</dbReference>
<feature type="compositionally biased region" description="Acidic residues" evidence="9">
    <location>
        <begin position="374"/>
        <end position="385"/>
    </location>
</feature>
<dbReference type="SMART" id="SM00389">
    <property type="entry name" value="HOX"/>
    <property type="match status" value="1"/>
</dbReference>
<protein>
    <submittedName>
        <fullName evidence="11">BEL1-like homeodomain protein 1</fullName>
    </submittedName>
</protein>
<dbReference type="InterPro" id="IPR001356">
    <property type="entry name" value="HD"/>
</dbReference>
<dbReference type="Pfam" id="PF05920">
    <property type="entry name" value="Homeobox_KN"/>
    <property type="match status" value="1"/>
</dbReference>
<comment type="similarity">
    <text evidence="2">Belongs to the TALE/BELL homeobox family.</text>
</comment>
<feature type="DNA-binding region" description="Homeobox" evidence="8">
    <location>
        <begin position="303"/>
        <end position="365"/>
    </location>
</feature>
<comment type="subcellular location">
    <subcellularLocation>
        <location evidence="1 8">Nucleus</location>
    </subcellularLocation>
</comment>
<evidence type="ECO:0000256" key="2">
    <source>
        <dbReference type="ARBA" id="ARBA00006454"/>
    </source>
</evidence>
<evidence type="ECO:0000313" key="12">
    <source>
        <dbReference type="Proteomes" id="UP001180020"/>
    </source>
</evidence>
<evidence type="ECO:0000256" key="9">
    <source>
        <dbReference type="SAM" id="MobiDB-lite"/>
    </source>
</evidence>
<dbReference type="SMART" id="SM00574">
    <property type="entry name" value="POX"/>
    <property type="match status" value="1"/>
</dbReference>
<sequence>MATYFHNVGAPPELQPDSLQTLYLMNPNFFPCSSDAPPPPAASAAAQNMFFFNPPPAQATPTNHHLLGLPIQDISAAVPRLHYWTPSAQQGLSLSLSPQPPTYTTTPHPPAPETIGASGGPGVLIGSKYLKAAQELLEEVVGVRGRAVEEDRGATKKDVKTNGDSAAGDGAASGADLCAAERHEVQLKKAKLVSMLDQVEQRHRQYRHQMQVITTAFEAVAGVGAAKTYASVALRTISRQFRCLRDAISGQIRAAGRRLGEEEFSGTAAEGGSSRLRFVDHHLRQQRALQRLGMIQHNGAGNAWRPQRGLPERSVSVLRAWLFEHFLHPYPKDSDKHMLAKQTGLTRSQVSNWFINARVRLWKPMVEEMYAEELKEQEDDNDNDNDSASKSSAPPPPPPSDEVETSEPFERKKAAHMDYLQQPPPPQTDSTQLGMDGFMKFGQYFDGEQQQQMRFSNNGVSLTLGLPHCEGGIHQSIPLGSTDFLGGGSTSVVAHAMQLQGSDGYEGLSIQTRKRFADFVA</sequence>
<evidence type="ECO:0000256" key="8">
    <source>
        <dbReference type="PROSITE-ProRule" id="PRU00108"/>
    </source>
</evidence>
<dbReference type="GO" id="GO:0003677">
    <property type="term" value="F:DNA binding"/>
    <property type="evidence" value="ECO:0007669"/>
    <property type="project" value="UniProtKB-UniRule"/>
</dbReference>
<feature type="region of interest" description="Disordered" evidence="9">
    <location>
        <begin position="374"/>
        <end position="408"/>
    </location>
</feature>
<dbReference type="PANTHER" id="PTHR11850">
    <property type="entry name" value="HOMEOBOX PROTEIN TRANSCRIPTION FACTORS"/>
    <property type="match status" value="1"/>
</dbReference>
<dbReference type="AlphaFoldDB" id="A0AAV9DF64"/>
<evidence type="ECO:0000256" key="7">
    <source>
        <dbReference type="ARBA" id="ARBA00023242"/>
    </source>
</evidence>
<keyword evidence="12" id="KW-1185">Reference proteome</keyword>
<name>A0AAV9DF64_ACOCL</name>
<evidence type="ECO:0000256" key="6">
    <source>
        <dbReference type="ARBA" id="ARBA00023163"/>
    </source>
</evidence>
<accession>A0AAV9DF64</accession>
<dbReference type="InterPro" id="IPR009057">
    <property type="entry name" value="Homeodomain-like_sf"/>
</dbReference>
<evidence type="ECO:0000256" key="1">
    <source>
        <dbReference type="ARBA" id="ARBA00004123"/>
    </source>
</evidence>
<dbReference type="CDD" id="cd00086">
    <property type="entry name" value="homeodomain"/>
    <property type="match status" value="1"/>
</dbReference>
<proteinExistence type="inferred from homology"/>
<gene>
    <name evidence="11" type="primary">BLH1</name>
    <name evidence="11" type="ORF">QJS10_CPB13g01459</name>
</gene>
<dbReference type="Gene3D" id="1.10.10.60">
    <property type="entry name" value="Homeodomain-like"/>
    <property type="match status" value="1"/>
</dbReference>
<evidence type="ECO:0000256" key="4">
    <source>
        <dbReference type="ARBA" id="ARBA00023125"/>
    </source>
</evidence>
<dbReference type="FunFam" id="1.10.10.60:FF:000117">
    <property type="entry name" value="BEL1-like homeodomain protein 9"/>
    <property type="match status" value="1"/>
</dbReference>
<keyword evidence="5 8" id="KW-0371">Homeobox</keyword>